<dbReference type="EMBL" id="LVVL01000019">
    <property type="protein sequence ID" value="OAN10141.1"/>
    <property type="molecule type" value="Genomic_DNA"/>
</dbReference>
<evidence type="ECO:0000313" key="2">
    <source>
        <dbReference type="Proteomes" id="UP000078447"/>
    </source>
</evidence>
<evidence type="ECO:0008006" key="3">
    <source>
        <dbReference type="Google" id="ProtNLM"/>
    </source>
</evidence>
<dbReference type="RefSeq" id="WP_028105288.1">
    <property type="nucleotide sequence ID" value="NZ_LVVL01000019.1"/>
</dbReference>
<reference evidence="1 2" key="1">
    <citation type="submission" date="2016-03" db="EMBL/GenBank/DDBJ databases">
        <authorList>
            <person name="Cho S.-Y."/>
            <person name="Lim S."/>
            <person name="Kim H."/>
            <person name="Soh E.H."/>
            <person name="Moon J.S."/>
        </authorList>
    </citation>
    <scope>NUCLEOTIDE SEQUENCE [LARGE SCALE GENOMIC DNA]</scope>
    <source>
        <strain evidence="1 2">KCTC 3810</strain>
    </source>
</reference>
<proteinExistence type="predicted"/>
<protein>
    <recommendedName>
        <fullName evidence="3">PRC-barrel domain-containing protein</fullName>
    </recommendedName>
</protein>
<comment type="caution">
    <text evidence="1">The sequence shown here is derived from an EMBL/GenBank/DDBJ whole genome shotgun (WGS) entry which is preliminary data.</text>
</comment>
<organism evidence="1 2">
    <name type="scientific">Exiguobacterium undae</name>
    <dbReference type="NCBI Taxonomy" id="169177"/>
    <lineage>
        <taxon>Bacteria</taxon>
        <taxon>Bacillati</taxon>
        <taxon>Bacillota</taxon>
        <taxon>Bacilli</taxon>
        <taxon>Bacillales</taxon>
        <taxon>Bacillales Family XII. Incertae Sedis</taxon>
        <taxon>Exiguobacterium</taxon>
    </lineage>
</organism>
<gene>
    <name evidence="1" type="ORF">A3783_15370</name>
</gene>
<keyword evidence="2" id="KW-1185">Reference proteome</keyword>
<sequence>MPGKTMYIDCLIDSKNAVLRVNEDLQEVGYMTYFTSNGIIVGKVSEVNSLEMTDDGNSEEELARRFKENIPVTVFDVADGMFKNLVKDSEDNIEKDSKSIILEDVQILTYPKHILKLNFLVLFTDQIIGIAPGRIDLNTM</sequence>
<name>A0ABX2V531_9BACL</name>
<accession>A0ABX2V531</accession>
<dbReference type="Proteomes" id="UP000078447">
    <property type="component" value="Unassembled WGS sequence"/>
</dbReference>
<evidence type="ECO:0000313" key="1">
    <source>
        <dbReference type="EMBL" id="OAN10141.1"/>
    </source>
</evidence>